<organism evidence="2 3">
    <name type="scientific">Monoraphidium neglectum</name>
    <dbReference type="NCBI Taxonomy" id="145388"/>
    <lineage>
        <taxon>Eukaryota</taxon>
        <taxon>Viridiplantae</taxon>
        <taxon>Chlorophyta</taxon>
        <taxon>core chlorophytes</taxon>
        <taxon>Chlorophyceae</taxon>
        <taxon>CS clade</taxon>
        <taxon>Sphaeropleales</taxon>
        <taxon>Selenastraceae</taxon>
        <taxon>Monoraphidium</taxon>
    </lineage>
</organism>
<keyword evidence="3" id="KW-1185">Reference proteome</keyword>
<sequence>MARRPVDVLMVGAGEYTAGFVQTAHGAAADKPAGVVALTCFDLRRSGLVGRMVLSDRCGTRMPAVRATMDAKIGKAYKGLDLTIECFPADDALATMSPGDAAIIFTPDDTHFAIASACVRAGLHTLVAKPLVRTLEHHRQLVEEAEAAGVMLAVEYHKRFDPIYSDARNRARGLGPFSYFYSYMAQPKVQLETFRGWAGRSSDINYYLNSHHIDIHNWFAGHAARPVLVSALAAAGVAEGVVGRPCEDTITLSARWEARDGGGVGTAVYTASWIAPKGECHTRQHLHYMGQRGELHADQAHRGYNTATDDAGYAALNPLYMRYVPDAAGRFAGQTGYGYISIAKFIDAARDLRDGEVSLEAVRQEGQLALAQDTLAVTAILQAGRLSLDSGGAAVEILYDAAGAPSGVRVAGTGEAEAAGAGAAAAQT</sequence>
<dbReference type="EMBL" id="KK102439">
    <property type="protein sequence ID" value="KIY97761.1"/>
    <property type="molecule type" value="Genomic_DNA"/>
</dbReference>
<proteinExistence type="predicted"/>
<evidence type="ECO:0000313" key="3">
    <source>
        <dbReference type="Proteomes" id="UP000054498"/>
    </source>
</evidence>
<dbReference type="InterPro" id="IPR000683">
    <property type="entry name" value="Gfo/Idh/MocA-like_OxRdtase_N"/>
</dbReference>
<dbReference type="InterPro" id="IPR036291">
    <property type="entry name" value="NAD(P)-bd_dom_sf"/>
</dbReference>
<dbReference type="GO" id="GO:0005737">
    <property type="term" value="C:cytoplasm"/>
    <property type="evidence" value="ECO:0007669"/>
    <property type="project" value="TreeGrafter"/>
</dbReference>
<feature type="domain" description="Gfo/Idh/MocA-like oxidoreductase N-terminal" evidence="1">
    <location>
        <begin position="81"/>
        <end position="156"/>
    </location>
</feature>
<feature type="non-terminal residue" evidence="2">
    <location>
        <position position="428"/>
    </location>
</feature>
<dbReference type="RefSeq" id="XP_013896781.1">
    <property type="nucleotide sequence ID" value="XM_014041327.1"/>
</dbReference>
<dbReference type="SUPFAM" id="SSF51735">
    <property type="entry name" value="NAD(P)-binding Rossmann-fold domains"/>
    <property type="match status" value="1"/>
</dbReference>
<dbReference type="Gene3D" id="3.30.360.10">
    <property type="entry name" value="Dihydrodipicolinate Reductase, domain 2"/>
    <property type="match status" value="1"/>
</dbReference>
<dbReference type="OrthoDB" id="2127032at2759"/>
<dbReference type="GO" id="GO:0006740">
    <property type="term" value="P:NADPH regeneration"/>
    <property type="evidence" value="ECO:0007669"/>
    <property type="project" value="TreeGrafter"/>
</dbReference>
<dbReference type="Proteomes" id="UP000054498">
    <property type="component" value="Unassembled WGS sequence"/>
</dbReference>
<dbReference type="GO" id="GO:0016491">
    <property type="term" value="F:oxidoreductase activity"/>
    <property type="evidence" value="ECO:0007669"/>
    <property type="project" value="TreeGrafter"/>
</dbReference>
<accession>A0A0D2M9W7</accession>
<dbReference type="SUPFAM" id="SSF55347">
    <property type="entry name" value="Glyceraldehyde-3-phosphate dehydrogenase-like, C-terminal domain"/>
    <property type="match status" value="1"/>
</dbReference>
<dbReference type="PANTHER" id="PTHR42840">
    <property type="entry name" value="NAD(P)-BINDING ROSSMANN-FOLD SUPERFAMILY PROTEIN-RELATED"/>
    <property type="match status" value="1"/>
</dbReference>
<name>A0A0D2M9W7_9CHLO</name>
<evidence type="ECO:0000313" key="2">
    <source>
        <dbReference type="EMBL" id="KIY97761.1"/>
    </source>
</evidence>
<dbReference type="Gene3D" id="3.40.50.720">
    <property type="entry name" value="NAD(P)-binding Rossmann-like Domain"/>
    <property type="match status" value="1"/>
</dbReference>
<dbReference type="GeneID" id="25727339"/>
<dbReference type="STRING" id="145388.A0A0D2M9W7"/>
<dbReference type="AlphaFoldDB" id="A0A0D2M9W7"/>
<protein>
    <recommendedName>
        <fullName evidence="1">Gfo/Idh/MocA-like oxidoreductase N-terminal domain-containing protein</fullName>
    </recommendedName>
</protein>
<gene>
    <name evidence="2" type="ORF">MNEG_10200</name>
</gene>
<evidence type="ECO:0000259" key="1">
    <source>
        <dbReference type="Pfam" id="PF01408"/>
    </source>
</evidence>
<dbReference type="GO" id="GO:0000166">
    <property type="term" value="F:nucleotide binding"/>
    <property type="evidence" value="ECO:0007669"/>
    <property type="project" value="InterPro"/>
</dbReference>
<dbReference type="KEGG" id="mng:MNEG_10200"/>
<reference evidence="2 3" key="1">
    <citation type="journal article" date="2013" name="BMC Genomics">
        <title>Reconstruction of the lipid metabolism for the microalga Monoraphidium neglectum from its genome sequence reveals characteristics suitable for biofuel production.</title>
        <authorList>
            <person name="Bogen C."/>
            <person name="Al-Dilaimi A."/>
            <person name="Albersmeier A."/>
            <person name="Wichmann J."/>
            <person name="Grundmann M."/>
            <person name="Rupp O."/>
            <person name="Lauersen K.J."/>
            <person name="Blifernez-Klassen O."/>
            <person name="Kalinowski J."/>
            <person name="Goesmann A."/>
            <person name="Mussgnug J.H."/>
            <person name="Kruse O."/>
        </authorList>
    </citation>
    <scope>NUCLEOTIDE SEQUENCE [LARGE SCALE GENOMIC DNA]</scope>
    <source>
        <strain evidence="2 3">SAG 48.87</strain>
    </source>
</reference>
<dbReference type="PANTHER" id="PTHR42840:SF6">
    <property type="entry name" value="BINDING ROSSMANN FOLD OXIDOREDUCTASE, PUTATIVE (AFU_ORTHOLOGUE AFUA_3G11930)-RELATED"/>
    <property type="match status" value="1"/>
</dbReference>
<dbReference type="Pfam" id="PF01408">
    <property type="entry name" value="GFO_IDH_MocA"/>
    <property type="match status" value="1"/>
</dbReference>